<sequence>MITVILTVWKRNNLEEQINALLSQTVLPSKIWVYHCKFNVAPDISLCERFPMVEYQVNTGDLGYFGRFSLALHAKTPYIYILDDDVIPSVTWLETCLELCSRYNSIISATGRIVPQDDYMPERPKGEKEKFIRKYFVGDNYDEYAENYCLNNTEVDFGCNSWFFKSEWLIYFWGIRPFTTQTGEDIHFSASCLLLGGIKTMVPRQDITNVSGNMRKHYGYDDFATWKKSNFIEDRETLFRYWIRDKGWIPISWNVEELK</sequence>
<evidence type="ECO:0000313" key="1">
    <source>
        <dbReference type="EMBL" id="MBB6499053.1"/>
    </source>
</evidence>
<gene>
    <name evidence="1" type="ORF">HDF25_001194</name>
</gene>
<accession>A0A7X0MJ33</accession>
<name>A0A7X0MJ33_9SPHI</name>
<organism evidence="1 2">
    <name type="scientific">Pedobacter cryoconitis</name>
    <dbReference type="NCBI Taxonomy" id="188932"/>
    <lineage>
        <taxon>Bacteria</taxon>
        <taxon>Pseudomonadati</taxon>
        <taxon>Bacteroidota</taxon>
        <taxon>Sphingobacteriia</taxon>
        <taxon>Sphingobacteriales</taxon>
        <taxon>Sphingobacteriaceae</taxon>
        <taxon>Pedobacter</taxon>
    </lineage>
</organism>
<protein>
    <submittedName>
        <fullName evidence="1">GT2 family glycosyltransferase</fullName>
    </submittedName>
</protein>
<comment type="caution">
    <text evidence="1">The sequence shown here is derived from an EMBL/GenBank/DDBJ whole genome shotgun (WGS) entry which is preliminary data.</text>
</comment>
<dbReference type="SUPFAM" id="SSF53448">
    <property type="entry name" value="Nucleotide-diphospho-sugar transferases"/>
    <property type="match status" value="1"/>
</dbReference>
<dbReference type="Proteomes" id="UP000521017">
    <property type="component" value="Unassembled WGS sequence"/>
</dbReference>
<dbReference type="GO" id="GO:0016740">
    <property type="term" value="F:transferase activity"/>
    <property type="evidence" value="ECO:0007669"/>
    <property type="project" value="UniProtKB-KW"/>
</dbReference>
<keyword evidence="1" id="KW-0808">Transferase</keyword>
<dbReference type="AlphaFoldDB" id="A0A7X0MJ33"/>
<proteinExistence type="predicted"/>
<dbReference type="EMBL" id="JACHCC010000003">
    <property type="protein sequence ID" value="MBB6499053.1"/>
    <property type="molecule type" value="Genomic_DNA"/>
</dbReference>
<dbReference type="Gene3D" id="3.90.550.10">
    <property type="entry name" value="Spore Coat Polysaccharide Biosynthesis Protein SpsA, Chain A"/>
    <property type="match status" value="1"/>
</dbReference>
<reference evidence="1 2" key="1">
    <citation type="submission" date="2020-08" db="EMBL/GenBank/DDBJ databases">
        <title>Genomic Encyclopedia of Type Strains, Phase IV (KMG-V): Genome sequencing to study the core and pangenomes of soil and plant-associated prokaryotes.</title>
        <authorList>
            <person name="Whitman W."/>
        </authorList>
    </citation>
    <scope>NUCLEOTIDE SEQUENCE [LARGE SCALE GENOMIC DNA]</scope>
    <source>
        <strain evidence="1 2">M2T3</strain>
    </source>
</reference>
<dbReference type="RefSeq" id="WP_184623739.1">
    <property type="nucleotide sequence ID" value="NZ_JACHCC010000003.1"/>
</dbReference>
<dbReference type="InterPro" id="IPR029044">
    <property type="entry name" value="Nucleotide-diphossugar_trans"/>
</dbReference>
<evidence type="ECO:0000313" key="2">
    <source>
        <dbReference type="Proteomes" id="UP000521017"/>
    </source>
</evidence>